<accession>A0A1Y1HTI1</accession>
<reference evidence="1 2" key="1">
    <citation type="journal article" date="2014" name="Nat. Commun.">
        <title>Klebsormidium flaccidum genome reveals primary factors for plant terrestrial adaptation.</title>
        <authorList>
            <person name="Hori K."/>
            <person name="Maruyama F."/>
            <person name="Fujisawa T."/>
            <person name="Togashi T."/>
            <person name="Yamamoto N."/>
            <person name="Seo M."/>
            <person name="Sato S."/>
            <person name="Yamada T."/>
            <person name="Mori H."/>
            <person name="Tajima N."/>
            <person name="Moriyama T."/>
            <person name="Ikeuchi M."/>
            <person name="Watanabe M."/>
            <person name="Wada H."/>
            <person name="Kobayashi K."/>
            <person name="Saito M."/>
            <person name="Masuda T."/>
            <person name="Sasaki-Sekimoto Y."/>
            <person name="Mashiguchi K."/>
            <person name="Awai K."/>
            <person name="Shimojima M."/>
            <person name="Masuda S."/>
            <person name="Iwai M."/>
            <person name="Nobusawa T."/>
            <person name="Narise T."/>
            <person name="Kondo S."/>
            <person name="Saito H."/>
            <person name="Sato R."/>
            <person name="Murakawa M."/>
            <person name="Ihara Y."/>
            <person name="Oshima-Yamada Y."/>
            <person name="Ohtaka K."/>
            <person name="Satoh M."/>
            <person name="Sonobe K."/>
            <person name="Ishii M."/>
            <person name="Ohtani R."/>
            <person name="Kanamori-Sato M."/>
            <person name="Honoki R."/>
            <person name="Miyazaki D."/>
            <person name="Mochizuki H."/>
            <person name="Umetsu J."/>
            <person name="Higashi K."/>
            <person name="Shibata D."/>
            <person name="Kamiya Y."/>
            <person name="Sato N."/>
            <person name="Nakamura Y."/>
            <person name="Tabata S."/>
            <person name="Ida S."/>
            <person name="Kurokawa K."/>
            <person name="Ohta H."/>
        </authorList>
    </citation>
    <scope>NUCLEOTIDE SEQUENCE [LARGE SCALE GENOMIC DNA]</scope>
    <source>
        <strain evidence="1 2">NIES-2285</strain>
    </source>
</reference>
<dbReference type="Proteomes" id="UP000054558">
    <property type="component" value="Unassembled WGS sequence"/>
</dbReference>
<evidence type="ECO:0008006" key="3">
    <source>
        <dbReference type="Google" id="ProtNLM"/>
    </source>
</evidence>
<dbReference type="AlphaFoldDB" id="A0A1Y1HTI1"/>
<gene>
    <name evidence="1" type="ORF">KFL_000950090</name>
</gene>
<dbReference type="EMBL" id="DF237044">
    <property type="protein sequence ID" value="GAQ81934.1"/>
    <property type="molecule type" value="Genomic_DNA"/>
</dbReference>
<sequence>MAPKRPDFAENVIGDDNVALEGYSPVSIAHGKPTLGKEDITTTEGGIKYRFASEDELREFQQDPKRYIPAFGGWCAWHMYENEKMLPDYGHCKKAESGAELLFHADAEVNCLAIWNEAAGKLGEQQLMNRAEQNWQHYREAHGRGDNPEEA</sequence>
<dbReference type="OrthoDB" id="161814at2759"/>
<evidence type="ECO:0000313" key="2">
    <source>
        <dbReference type="Proteomes" id="UP000054558"/>
    </source>
</evidence>
<organism evidence="1 2">
    <name type="scientific">Klebsormidium nitens</name>
    <name type="common">Green alga</name>
    <name type="synonym">Ulothrix nitens</name>
    <dbReference type="NCBI Taxonomy" id="105231"/>
    <lineage>
        <taxon>Eukaryota</taxon>
        <taxon>Viridiplantae</taxon>
        <taxon>Streptophyta</taxon>
        <taxon>Klebsormidiophyceae</taxon>
        <taxon>Klebsormidiales</taxon>
        <taxon>Klebsormidiaceae</taxon>
        <taxon>Klebsormidium</taxon>
    </lineage>
</organism>
<proteinExistence type="predicted"/>
<evidence type="ECO:0000313" key="1">
    <source>
        <dbReference type="EMBL" id="GAQ81934.1"/>
    </source>
</evidence>
<protein>
    <recommendedName>
        <fullName evidence="3">YHS domain-containing protein</fullName>
    </recommendedName>
</protein>
<name>A0A1Y1HTI1_KLENI</name>
<keyword evidence="2" id="KW-1185">Reference proteome</keyword>